<evidence type="ECO:0000256" key="2">
    <source>
        <dbReference type="ARBA" id="ARBA00023134"/>
    </source>
</evidence>
<dbReference type="PRINTS" id="PR00449">
    <property type="entry name" value="RASTRNSFRMNG"/>
</dbReference>
<dbReference type="PROSITE" id="PS51417">
    <property type="entry name" value="ARF"/>
    <property type="match status" value="1"/>
</dbReference>
<dbReference type="GO" id="GO:0003924">
    <property type="term" value="F:GTPase activity"/>
    <property type="evidence" value="ECO:0007669"/>
    <property type="project" value="InterPro"/>
</dbReference>
<dbReference type="SMART" id="SM00174">
    <property type="entry name" value="RHO"/>
    <property type="match status" value="1"/>
</dbReference>
<dbReference type="GO" id="GO:0005525">
    <property type="term" value="F:GTP binding"/>
    <property type="evidence" value="ECO:0007669"/>
    <property type="project" value="UniProtKB-KW"/>
</dbReference>
<keyword evidence="2" id="KW-0342">GTP-binding</keyword>
<dbReference type="InterPro" id="IPR001806">
    <property type="entry name" value="Small_GTPase"/>
</dbReference>
<dbReference type="AlphaFoldDB" id="A0A146KAX7"/>
<evidence type="ECO:0000256" key="1">
    <source>
        <dbReference type="ARBA" id="ARBA00022741"/>
    </source>
</evidence>
<dbReference type="PANTHER" id="PTHR47977">
    <property type="entry name" value="RAS-RELATED PROTEIN RAB"/>
    <property type="match status" value="1"/>
</dbReference>
<dbReference type="SMART" id="SM00176">
    <property type="entry name" value="RAN"/>
    <property type="match status" value="1"/>
</dbReference>
<dbReference type="InterPro" id="IPR005225">
    <property type="entry name" value="Small_GTP-bd"/>
</dbReference>
<organism evidence="3">
    <name type="scientific">Trepomonas sp. PC1</name>
    <dbReference type="NCBI Taxonomy" id="1076344"/>
    <lineage>
        <taxon>Eukaryota</taxon>
        <taxon>Metamonada</taxon>
        <taxon>Diplomonadida</taxon>
        <taxon>Hexamitidae</taxon>
        <taxon>Hexamitinae</taxon>
        <taxon>Trepomonas</taxon>
    </lineage>
</organism>
<keyword evidence="1" id="KW-0547">Nucleotide-binding</keyword>
<protein>
    <submittedName>
        <fullName evidence="3">Rab-like protein</fullName>
    </submittedName>
</protein>
<dbReference type="SUPFAM" id="SSF52540">
    <property type="entry name" value="P-loop containing nucleoside triphosphate hydrolases"/>
    <property type="match status" value="1"/>
</dbReference>
<proteinExistence type="predicted"/>
<dbReference type="PROSITE" id="PS51419">
    <property type="entry name" value="RAB"/>
    <property type="match status" value="1"/>
</dbReference>
<dbReference type="Pfam" id="PF00071">
    <property type="entry name" value="Ras"/>
    <property type="match status" value="1"/>
</dbReference>
<dbReference type="Gene3D" id="3.40.50.300">
    <property type="entry name" value="P-loop containing nucleotide triphosphate hydrolases"/>
    <property type="match status" value="1"/>
</dbReference>
<dbReference type="FunFam" id="3.40.50.300:FF:001204">
    <property type="entry name" value="Small GTP-binding protein, putative"/>
    <property type="match status" value="1"/>
</dbReference>
<dbReference type="PROSITE" id="PS51421">
    <property type="entry name" value="RAS"/>
    <property type="match status" value="1"/>
</dbReference>
<feature type="non-terminal residue" evidence="3">
    <location>
        <position position="1"/>
    </location>
</feature>
<dbReference type="NCBIfam" id="TIGR00231">
    <property type="entry name" value="small_GTP"/>
    <property type="match status" value="1"/>
</dbReference>
<gene>
    <name evidence="3" type="ORF">TPC1_13539</name>
</gene>
<dbReference type="SMART" id="SM00173">
    <property type="entry name" value="RAS"/>
    <property type="match status" value="1"/>
</dbReference>
<accession>A0A146KAX7</accession>
<evidence type="ECO:0000313" key="3">
    <source>
        <dbReference type="EMBL" id="JAP93973.1"/>
    </source>
</evidence>
<dbReference type="SMART" id="SM00175">
    <property type="entry name" value="RAB"/>
    <property type="match status" value="1"/>
</dbReference>
<dbReference type="InterPro" id="IPR027417">
    <property type="entry name" value="P-loop_NTPase"/>
</dbReference>
<dbReference type="EMBL" id="GDID01002633">
    <property type="protein sequence ID" value="JAP93973.1"/>
    <property type="molecule type" value="Transcribed_RNA"/>
</dbReference>
<reference evidence="3" key="1">
    <citation type="submission" date="2015-07" db="EMBL/GenBank/DDBJ databases">
        <title>Adaptation to a free-living lifestyle via gene acquisitions in the diplomonad Trepomonas sp. PC1.</title>
        <authorList>
            <person name="Xu F."/>
            <person name="Jerlstrom-Hultqvist J."/>
            <person name="Kolisko M."/>
            <person name="Simpson A.G.B."/>
            <person name="Roger A.J."/>
            <person name="Svard S.G."/>
            <person name="Andersson J.O."/>
        </authorList>
    </citation>
    <scope>NUCLEOTIDE SEQUENCE</scope>
    <source>
        <strain evidence="3">PC1</strain>
    </source>
</reference>
<dbReference type="InterPro" id="IPR050227">
    <property type="entry name" value="Rab"/>
</dbReference>
<dbReference type="PROSITE" id="PS51420">
    <property type="entry name" value="RHO"/>
    <property type="match status" value="1"/>
</dbReference>
<name>A0A146KAX7_9EUKA</name>
<dbReference type="CDD" id="cd00154">
    <property type="entry name" value="Rab"/>
    <property type="match status" value="1"/>
</dbReference>
<sequence length="192" mass="22151">KRQFKIIIVGDSAVGKTSLLEQFVTEKFSALYKPTIGTDFVCKEVQIDSTTVKLQIWDTAGQERFRSVSKMYFRNANIFVLVFDLNQQSTFNDLSIWMQLIQENCIDKYRIILVGNKKDLVQDMTIMQKGQQFAELHKCEFFCTSCKDGDNVDEMFHRVAELSVELGCSNKEQQNGQIKIKQTIPEKKGCCY</sequence>